<evidence type="ECO:0000259" key="1">
    <source>
        <dbReference type="PROSITE" id="PS50921"/>
    </source>
</evidence>
<dbReference type="Pfam" id="PF03861">
    <property type="entry name" value="ANTAR"/>
    <property type="match status" value="1"/>
</dbReference>
<evidence type="ECO:0000313" key="3">
    <source>
        <dbReference type="Proteomes" id="UP001229081"/>
    </source>
</evidence>
<evidence type="ECO:0000313" key="2">
    <source>
        <dbReference type="EMBL" id="MDP7733929.1"/>
    </source>
</evidence>
<dbReference type="EMBL" id="JAUFSA010000001">
    <property type="protein sequence ID" value="MDP7733929.1"/>
    <property type="molecule type" value="Genomic_DNA"/>
</dbReference>
<dbReference type="Proteomes" id="UP001229081">
    <property type="component" value="Unassembled WGS sequence"/>
</dbReference>
<dbReference type="SMART" id="SM01012">
    <property type="entry name" value="ANTAR"/>
    <property type="match status" value="1"/>
</dbReference>
<accession>A0AAJ1S317</accession>
<feature type="domain" description="ANTAR" evidence="1">
    <location>
        <begin position="1"/>
        <end position="56"/>
    </location>
</feature>
<protein>
    <submittedName>
        <fullName evidence="2">ANTAR domain-containing protein</fullName>
    </submittedName>
</protein>
<name>A0AAJ1S317_9MYCO</name>
<dbReference type="InterPro" id="IPR005561">
    <property type="entry name" value="ANTAR"/>
</dbReference>
<dbReference type="RefSeq" id="WP_306254724.1">
    <property type="nucleotide sequence ID" value="NZ_JAUFSA010000001.1"/>
</dbReference>
<gene>
    <name evidence="2" type="ORF">QXL92_04075</name>
</gene>
<dbReference type="PROSITE" id="PS50921">
    <property type="entry name" value="ANTAR"/>
    <property type="match status" value="1"/>
</dbReference>
<dbReference type="AlphaFoldDB" id="A0AAJ1S317"/>
<reference evidence="2" key="1">
    <citation type="submission" date="2023-06" db="EMBL/GenBank/DDBJ databases">
        <title>Identification of two novel mycobacterium reveal diversities and complexities of Mycobacterium gordonae clade.</title>
        <authorList>
            <person name="Matsumoto Y."/>
            <person name="Nakamura S."/>
            <person name="Motooka D."/>
            <person name="Fukushima K."/>
        </authorList>
    </citation>
    <scope>NUCLEOTIDE SEQUENCE</scope>
    <source>
        <strain evidence="2">TY812</strain>
    </source>
</reference>
<comment type="caution">
    <text evidence="2">The sequence shown here is derived from an EMBL/GenBank/DDBJ whole genome shotgun (WGS) entry which is preliminary data.</text>
</comment>
<dbReference type="InterPro" id="IPR036388">
    <property type="entry name" value="WH-like_DNA-bd_sf"/>
</dbReference>
<sequence>MSEAHSDEAQTTRAIDMAVGILVGWRRCSTQTAFRELLSASERQQVPLFAMAGALVNLAGRHANAQPAGAAAEQGAQREWGEEFLAVDDAVVKEVAKRRPVNRWL</sequence>
<dbReference type="Gene3D" id="1.10.10.10">
    <property type="entry name" value="Winged helix-like DNA-binding domain superfamily/Winged helix DNA-binding domain"/>
    <property type="match status" value="1"/>
</dbReference>
<dbReference type="GO" id="GO:0003723">
    <property type="term" value="F:RNA binding"/>
    <property type="evidence" value="ECO:0007669"/>
    <property type="project" value="InterPro"/>
</dbReference>
<organism evidence="2 3">
    <name type="scientific">Mycobacterium paragordonae</name>
    <dbReference type="NCBI Taxonomy" id="1389713"/>
    <lineage>
        <taxon>Bacteria</taxon>
        <taxon>Bacillati</taxon>
        <taxon>Actinomycetota</taxon>
        <taxon>Actinomycetes</taxon>
        <taxon>Mycobacteriales</taxon>
        <taxon>Mycobacteriaceae</taxon>
        <taxon>Mycobacterium</taxon>
    </lineage>
</organism>
<proteinExistence type="predicted"/>